<keyword evidence="1" id="KW-0732">Signal</keyword>
<name>A0A517PAX0_9PLAN</name>
<dbReference type="SUPFAM" id="SSF56935">
    <property type="entry name" value="Porins"/>
    <property type="match status" value="1"/>
</dbReference>
<dbReference type="KEGG" id="acaf:CA12_26120"/>
<gene>
    <name evidence="2" type="ORF">CA12_26120</name>
</gene>
<evidence type="ECO:0000313" key="2">
    <source>
        <dbReference type="EMBL" id="QDT16508.1"/>
    </source>
</evidence>
<sequence length="486" mass="51906" precursor="true">MLRLSDTALWRAGRRWAWAGGFGLLLSGTTSAMAQDCAPACAAPGCDPACAAPFGAGCGPAGCDPGCYAPAGCTTGHNSLTHSATGCGSVLGCCDDGCDGCDSGCCDLGTPWALSDCMDLSCLDLGGCLKSDCCDTVCDSGCVGGCANGCGEESSVSFGGWTQIGYHNRSTGQFNNRPDELNLHQQWFYIEDAADGSNGWDFGYRADVMYGIDAGDTQAFGNPPDTFDFQSSSSNFFNRGAYGFAIPQLYAEAAYGDFSVIAGHFYTLLGYEVVTAPDNFFYSHSFTMYNAEAFTHTGVLTTYQASEDVTLYNGYTFGWDTGFEQFERADGGQGSNYLGGASVALTDALTLTYITTAGDLGFAGEGYSHSIVADYQIDDSWNYVFQSDYRDTDADGENTRQYGVNQYLFYTVNDCLSYGARGEWFNVNGDDIYEVTGGVNYRPTANLVIRPEYRYHFGEEDGFANIGDGSAVSDEGIFGIDAILTY</sequence>
<dbReference type="InterPro" id="IPR011486">
    <property type="entry name" value="BBP2"/>
</dbReference>
<dbReference type="OrthoDB" id="9775763at2"/>
<keyword evidence="3" id="KW-1185">Reference proteome</keyword>
<protein>
    <recommendedName>
        <fullName evidence="4">Porin</fullName>
    </recommendedName>
</protein>
<feature type="signal peptide" evidence="1">
    <location>
        <begin position="1"/>
        <end position="34"/>
    </location>
</feature>
<proteinExistence type="predicted"/>
<reference evidence="2 3" key="1">
    <citation type="submission" date="2019-02" db="EMBL/GenBank/DDBJ databases">
        <title>Deep-cultivation of Planctomycetes and their phenomic and genomic characterization uncovers novel biology.</title>
        <authorList>
            <person name="Wiegand S."/>
            <person name="Jogler M."/>
            <person name="Boedeker C."/>
            <person name="Pinto D."/>
            <person name="Vollmers J."/>
            <person name="Rivas-Marin E."/>
            <person name="Kohn T."/>
            <person name="Peeters S.H."/>
            <person name="Heuer A."/>
            <person name="Rast P."/>
            <person name="Oberbeckmann S."/>
            <person name="Bunk B."/>
            <person name="Jeske O."/>
            <person name="Meyerdierks A."/>
            <person name="Storesund J.E."/>
            <person name="Kallscheuer N."/>
            <person name="Luecker S."/>
            <person name="Lage O.M."/>
            <person name="Pohl T."/>
            <person name="Merkel B.J."/>
            <person name="Hornburger P."/>
            <person name="Mueller R.-W."/>
            <person name="Bruemmer F."/>
            <person name="Labrenz M."/>
            <person name="Spormann A.M."/>
            <person name="Op den Camp H."/>
            <person name="Overmann J."/>
            <person name="Amann R."/>
            <person name="Jetten M.S.M."/>
            <person name="Mascher T."/>
            <person name="Medema M.H."/>
            <person name="Devos D.P."/>
            <person name="Kaster A.-K."/>
            <person name="Ovreas L."/>
            <person name="Rohde M."/>
            <person name="Galperin M.Y."/>
            <person name="Jogler C."/>
        </authorList>
    </citation>
    <scope>NUCLEOTIDE SEQUENCE [LARGE SCALE GENOMIC DNA]</scope>
    <source>
        <strain evidence="2 3">CA12</strain>
    </source>
</reference>
<feature type="chain" id="PRO_5022104140" description="Porin" evidence="1">
    <location>
        <begin position="35"/>
        <end position="486"/>
    </location>
</feature>
<dbReference type="Proteomes" id="UP000318741">
    <property type="component" value="Chromosome"/>
</dbReference>
<evidence type="ECO:0008006" key="4">
    <source>
        <dbReference type="Google" id="ProtNLM"/>
    </source>
</evidence>
<organism evidence="2 3">
    <name type="scientific">Alienimonas californiensis</name>
    <dbReference type="NCBI Taxonomy" id="2527989"/>
    <lineage>
        <taxon>Bacteria</taxon>
        <taxon>Pseudomonadati</taxon>
        <taxon>Planctomycetota</taxon>
        <taxon>Planctomycetia</taxon>
        <taxon>Planctomycetales</taxon>
        <taxon>Planctomycetaceae</taxon>
        <taxon>Alienimonas</taxon>
    </lineage>
</organism>
<evidence type="ECO:0000256" key="1">
    <source>
        <dbReference type="SAM" id="SignalP"/>
    </source>
</evidence>
<dbReference type="RefSeq" id="WP_145359328.1">
    <property type="nucleotide sequence ID" value="NZ_CP036265.1"/>
</dbReference>
<dbReference type="Pfam" id="PF07642">
    <property type="entry name" value="BBP2"/>
    <property type="match status" value="1"/>
</dbReference>
<evidence type="ECO:0000313" key="3">
    <source>
        <dbReference type="Proteomes" id="UP000318741"/>
    </source>
</evidence>
<accession>A0A517PAX0</accession>
<dbReference type="EMBL" id="CP036265">
    <property type="protein sequence ID" value="QDT16508.1"/>
    <property type="molecule type" value="Genomic_DNA"/>
</dbReference>
<dbReference type="AlphaFoldDB" id="A0A517PAX0"/>